<evidence type="ECO:0000313" key="1">
    <source>
        <dbReference type="EMBL" id="RZC52366.1"/>
    </source>
</evidence>
<dbReference type="Gramene" id="RZC52366">
    <property type="protein sequence ID" value="RZC52366"/>
    <property type="gene ID" value="C5167_020795"/>
</dbReference>
<organism evidence="1 2">
    <name type="scientific">Papaver somniferum</name>
    <name type="common">Opium poppy</name>
    <dbReference type="NCBI Taxonomy" id="3469"/>
    <lineage>
        <taxon>Eukaryota</taxon>
        <taxon>Viridiplantae</taxon>
        <taxon>Streptophyta</taxon>
        <taxon>Embryophyta</taxon>
        <taxon>Tracheophyta</taxon>
        <taxon>Spermatophyta</taxon>
        <taxon>Magnoliopsida</taxon>
        <taxon>Ranunculales</taxon>
        <taxon>Papaveraceae</taxon>
        <taxon>Papaveroideae</taxon>
        <taxon>Papaver</taxon>
    </lineage>
</organism>
<dbReference type="Proteomes" id="UP000316621">
    <property type="component" value="Chromosome 2"/>
</dbReference>
<accession>A0A4Y7IW40</accession>
<keyword evidence="2" id="KW-1185">Reference proteome</keyword>
<name>A0A4Y7IW40_PAPSO</name>
<dbReference type="EMBL" id="CM010716">
    <property type="protein sequence ID" value="RZC52366.1"/>
    <property type="molecule type" value="Genomic_DNA"/>
</dbReference>
<reference evidence="1 2" key="1">
    <citation type="journal article" date="2018" name="Science">
        <title>The opium poppy genome and morphinan production.</title>
        <authorList>
            <person name="Guo L."/>
            <person name="Winzer T."/>
            <person name="Yang X."/>
            <person name="Li Y."/>
            <person name="Ning Z."/>
            <person name="He Z."/>
            <person name="Teodor R."/>
            <person name="Lu Y."/>
            <person name="Bowser T.A."/>
            <person name="Graham I.A."/>
            <person name="Ye K."/>
        </authorList>
    </citation>
    <scope>NUCLEOTIDE SEQUENCE [LARGE SCALE GENOMIC DNA]</scope>
    <source>
        <strain evidence="2">cv. HN1</strain>
        <tissue evidence="1">Leaves</tissue>
    </source>
</reference>
<dbReference type="AlphaFoldDB" id="A0A4Y7IW40"/>
<protein>
    <submittedName>
        <fullName evidence="1">Uncharacterized protein</fullName>
    </submittedName>
</protein>
<proteinExistence type="predicted"/>
<gene>
    <name evidence="1" type="ORF">C5167_020795</name>
</gene>
<sequence>MKSRMCLFDLERPLRPSQDRNNRCTKFALPRRLGRRNEAFVAELMDKWENEDEELKHKLGRISNLILSWCCWLDGMVDVGTLFESEEMLVLMNIGMSWKEYTGFLYEFDSAGSMMFHKQQRGPRVRLPKPPSLST</sequence>
<evidence type="ECO:0000313" key="2">
    <source>
        <dbReference type="Proteomes" id="UP000316621"/>
    </source>
</evidence>